<keyword evidence="1" id="KW-0472">Membrane</keyword>
<proteinExistence type="predicted"/>
<dbReference type="Pfam" id="PF12679">
    <property type="entry name" value="ABC2_membrane_2"/>
    <property type="match status" value="1"/>
</dbReference>
<dbReference type="PANTHER" id="PTHR37305:SF1">
    <property type="entry name" value="MEMBRANE PROTEIN"/>
    <property type="match status" value="1"/>
</dbReference>
<sequence>MGASVRGCTAAEWLAVRRRPGVWVLVVVWLLLAAVFGYLFPYLTYRSGGSGGFGADDTLSPQQQLDALVPAQLVPTVVSGTPLFGGALALVLGALVGAGPYGWGTLKTALTAGPRRWQLAAGQLAVVGGLVALLVVGAFAIGGTTSTVIAATEDASTAWPGAGELLRGAAACWLVLALWASAGYALGTLLRGTALAVGLGLVWALVVESLVRGVGRALDPVEAVDKALPGANAGSLVRALGAAAENRPGGTPGVNELVGGATATAVCCAYLLGFLALAVGLLVRRDVS</sequence>
<accession>A0A420XVH3</accession>
<dbReference type="AlphaFoldDB" id="A0A420XVH3"/>
<evidence type="ECO:0000313" key="2">
    <source>
        <dbReference type="EMBL" id="RKS84296.1"/>
    </source>
</evidence>
<keyword evidence="1" id="KW-0812">Transmembrane</keyword>
<dbReference type="Proteomes" id="UP000281955">
    <property type="component" value="Unassembled WGS sequence"/>
</dbReference>
<evidence type="ECO:0000313" key="3">
    <source>
        <dbReference type="Proteomes" id="UP000281955"/>
    </source>
</evidence>
<keyword evidence="3" id="KW-1185">Reference proteome</keyword>
<organism evidence="2 3">
    <name type="scientific">Motilibacter peucedani</name>
    <dbReference type="NCBI Taxonomy" id="598650"/>
    <lineage>
        <taxon>Bacteria</taxon>
        <taxon>Bacillati</taxon>
        <taxon>Actinomycetota</taxon>
        <taxon>Actinomycetes</taxon>
        <taxon>Motilibacterales</taxon>
        <taxon>Motilibacteraceae</taxon>
        <taxon>Motilibacter</taxon>
    </lineage>
</organism>
<dbReference type="EMBL" id="RBWV01000001">
    <property type="protein sequence ID" value="RKS84296.1"/>
    <property type="molecule type" value="Genomic_DNA"/>
</dbReference>
<dbReference type="GO" id="GO:0005886">
    <property type="term" value="C:plasma membrane"/>
    <property type="evidence" value="ECO:0007669"/>
    <property type="project" value="UniProtKB-SubCell"/>
</dbReference>
<feature type="transmembrane region" description="Helical" evidence="1">
    <location>
        <begin position="257"/>
        <end position="283"/>
    </location>
</feature>
<dbReference type="RefSeq" id="WP_121191464.1">
    <property type="nucleotide sequence ID" value="NZ_RBWV01000001.1"/>
</dbReference>
<feature type="transmembrane region" description="Helical" evidence="1">
    <location>
        <begin position="165"/>
        <end position="186"/>
    </location>
</feature>
<feature type="transmembrane region" description="Helical" evidence="1">
    <location>
        <begin position="83"/>
        <end position="103"/>
    </location>
</feature>
<keyword evidence="1" id="KW-1133">Transmembrane helix</keyword>
<gene>
    <name evidence="2" type="ORF">CLV35_0113</name>
</gene>
<evidence type="ECO:0000256" key="1">
    <source>
        <dbReference type="SAM" id="Phobius"/>
    </source>
</evidence>
<dbReference type="PANTHER" id="PTHR37305">
    <property type="entry name" value="INTEGRAL MEMBRANE PROTEIN-RELATED"/>
    <property type="match status" value="1"/>
</dbReference>
<dbReference type="InParanoid" id="A0A420XVH3"/>
<protein>
    <submittedName>
        <fullName evidence="2">ABC-type transport system involved in multi-copper enzyme maturation permease subunit</fullName>
    </submittedName>
</protein>
<feature type="transmembrane region" description="Helical" evidence="1">
    <location>
        <begin position="124"/>
        <end position="145"/>
    </location>
</feature>
<dbReference type="GO" id="GO:0140359">
    <property type="term" value="F:ABC-type transporter activity"/>
    <property type="evidence" value="ECO:0007669"/>
    <property type="project" value="InterPro"/>
</dbReference>
<reference evidence="2 3" key="1">
    <citation type="submission" date="2018-10" db="EMBL/GenBank/DDBJ databases">
        <title>Genomic Encyclopedia of Archaeal and Bacterial Type Strains, Phase II (KMG-II): from individual species to whole genera.</title>
        <authorList>
            <person name="Goeker M."/>
        </authorList>
    </citation>
    <scope>NUCLEOTIDE SEQUENCE [LARGE SCALE GENOMIC DNA]</scope>
    <source>
        <strain evidence="2 3">RP-AC37</strain>
    </source>
</reference>
<feature type="transmembrane region" description="Helical" evidence="1">
    <location>
        <begin position="21"/>
        <end position="40"/>
    </location>
</feature>
<comment type="caution">
    <text evidence="2">The sequence shown here is derived from an EMBL/GenBank/DDBJ whole genome shotgun (WGS) entry which is preliminary data.</text>
</comment>
<dbReference type="OrthoDB" id="3376858at2"/>
<feature type="transmembrane region" description="Helical" evidence="1">
    <location>
        <begin position="193"/>
        <end position="211"/>
    </location>
</feature>
<name>A0A420XVH3_9ACTN</name>